<dbReference type="Gene3D" id="3.20.20.70">
    <property type="entry name" value="Aldolase class I"/>
    <property type="match status" value="1"/>
</dbReference>
<sequence length="510" mass="56321">MIHQIDLGGRSIALATDGDVTRRDGKAYVRAAHLSLLHDMRGGEVYRTGQTSWSPSGWQRLADPPLRVANPVRRRTADDDLWDDPTRHHSSWVAVVEDAGPVGEKPAGEVVPDRPSAVLVGCLEGETPRVRVDEAALEAFTETGRPGRWVILVGSATQVMTAYARQLGAYQGRREIRPQSVWCSWYSYYEGVSEEAVAAEIPEVARCGFSTLQIDDGWQAGVGDWHAGPRFPSGMKAVADAVWEADMTPGLWVAPFIALPGSRAVREHPEAFVRAADGSLAVAGSNWGSHYHALDMTHPRAQDLVYEVIDRVVHEWGFSYLKLDFLNAAAVPGVRAQDTDREQAYREGLRLVRQAAGEDVFLLGSGALLMPSVGVLDAVRVGPDVAPMWDNYATDDPSDATARNALRASASRLWLGEVIGVDPDVAFFRHRRNLLDDTQMLWLRELAAACRFRCVSDRTAWLEEAEKKALRTWVTREEEVELLGRYRFRVGGREVDLTEAVEGSASPYPL</sequence>
<dbReference type="Proteomes" id="UP000273001">
    <property type="component" value="Chromosome"/>
</dbReference>
<proteinExistence type="predicted"/>
<dbReference type="PANTHER" id="PTHR43053:SF3">
    <property type="entry name" value="ALPHA-GALACTOSIDASE C-RELATED"/>
    <property type="match status" value="1"/>
</dbReference>
<dbReference type="EMBL" id="CP032514">
    <property type="protein sequence ID" value="AYD90668.1"/>
    <property type="molecule type" value="Genomic_DNA"/>
</dbReference>
<keyword evidence="1" id="KW-0378">Hydrolase</keyword>
<keyword evidence="4" id="KW-1185">Reference proteome</keyword>
<gene>
    <name evidence="3" type="ORF">D5R93_12860</name>
</gene>
<dbReference type="RefSeq" id="WP_120205620.1">
    <property type="nucleotide sequence ID" value="NZ_CP032514.1"/>
</dbReference>
<protein>
    <submittedName>
        <fullName evidence="3">Alpha-galactosidase</fullName>
    </submittedName>
</protein>
<dbReference type="Pfam" id="PF02065">
    <property type="entry name" value="Melibiase"/>
    <property type="match status" value="1"/>
</dbReference>
<dbReference type="CDD" id="cd14791">
    <property type="entry name" value="GH36"/>
    <property type="match status" value="1"/>
</dbReference>
<keyword evidence="2" id="KW-0326">Glycosidase</keyword>
<reference evidence="3 4" key="1">
    <citation type="submission" date="2018-09" db="EMBL/GenBank/DDBJ databases">
        <authorList>
            <person name="Li J."/>
        </authorList>
    </citation>
    <scope>NUCLEOTIDE SEQUENCE [LARGE SCALE GENOMIC DNA]</scope>
    <source>
        <strain evidence="3 4">2129</strain>
    </source>
</reference>
<name>A0ABM6Z5P5_9ACTO</name>
<evidence type="ECO:0000313" key="4">
    <source>
        <dbReference type="Proteomes" id="UP000273001"/>
    </source>
</evidence>
<dbReference type="PANTHER" id="PTHR43053">
    <property type="entry name" value="GLYCOSIDASE FAMILY 31"/>
    <property type="match status" value="1"/>
</dbReference>
<organism evidence="3 4">
    <name type="scientific">Actinomyces lilanjuaniae</name>
    <dbReference type="NCBI Taxonomy" id="2321394"/>
    <lineage>
        <taxon>Bacteria</taxon>
        <taxon>Bacillati</taxon>
        <taxon>Actinomycetota</taxon>
        <taxon>Actinomycetes</taxon>
        <taxon>Actinomycetales</taxon>
        <taxon>Actinomycetaceae</taxon>
        <taxon>Actinomyces</taxon>
    </lineage>
</organism>
<dbReference type="InterPro" id="IPR013785">
    <property type="entry name" value="Aldolase_TIM"/>
</dbReference>
<dbReference type="InterPro" id="IPR050985">
    <property type="entry name" value="Alpha-glycosidase_related"/>
</dbReference>
<evidence type="ECO:0000313" key="3">
    <source>
        <dbReference type="EMBL" id="AYD90668.1"/>
    </source>
</evidence>
<dbReference type="InterPro" id="IPR017853">
    <property type="entry name" value="GH"/>
</dbReference>
<accession>A0ABM6Z5P5</accession>
<dbReference type="InterPro" id="IPR002252">
    <property type="entry name" value="Glyco_hydro_36"/>
</dbReference>
<evidence type="ECO:0000256" key="1">
    <source>
        <dbReference type="ARBA" id="ARBA00022801"/>
    </source>
</evidence>
<dbReference type="SUPFAM" id="SSF51445">
    <property type="entry name" value="(Trans)glycosidases"/>
    <property type="match status" value="1"/>
</dbReference>
<evidence type="ECO:0000256" key="2">
    <source>
        <dbReference type="ARBA" id="ARBA00023295"/>
    </source>
</evidence>